<proteinExistence type="predicted"/>
<gene>
    <name evidence="2" type="ORF">BVRB_026890</name>
</gene>
<evidence type="ECO:0000313" key="3">
    <source>
        <dbReference type="Proteomes" id="UP000035740"/>
    </source>
</evidence>
<protein>
    <recommendedName>
        <fullName evidence="4">NodB homology domain-containing protein</fullName>
    </recommendedName>
</protein>
<dbReference type="AlphaFoldDB" id="A0A0J8DSZ9"/>
<dbReference type="SUPFAM" id="SSF88713">
    <property type="entry name" value="Glycoside hydrolase/deacetylase"/>
    <property type="match status" value="1"/>
</dbReference>
<accession>A0A0J8DSZ9</accession>
<dbReference type="EMBL" id="KQ097976">
    <property type="protein sequence ID" value="KMS93890.1"/>
    <property type="molecule type" value="Genomic_DNA"/>
</dbReference>
<dbReference type="InterPro" id="IPR011330">
    <property type="entry name" value="Glyco_hydro/deAcase_b/a-brl"/>
</dbReference>
<keyword evidence="3" id="KW-1185">Reference proteome</keyword>
<feature type="region of interest" description="Disordered" evidence="1">
    <location>
        <begin position="1"/>
        <end position="29"/>
    </location>
</feature>
<dbReference type="GO" id="GO:0005975">
    <property type="term" value="P:carbohydrate metabolic process"/>
    <property type="evidence" value="ECO:0007669"/>
    <property type="project" value="InterPro"/>
</dbReference>
<evidence type="ECO:0000313" key="2">
    <source>
        <dbReference type="EMBL" id="KMS93890.1"/>
    </source>
</evidence>
<organism evidence="2 3">
    <name type="scientific">Beta vulgaris subsp. vulgaris</name>
    <name type="common">Beet</name>
    <dbReference type="NCBI Taxonomy" id="3555"/>
    <lineage>
        <taxon>Eukaryota</taxon>
        <taxon>Viridiplantae</taxon>
        <taxon>Streptophyta</taxon>
        <taxon>Embryophyta</taxon>
        <taxon>Tracheophyta</taxon>
        <taxon>Spermatophyta</taxon>
        <taxon>Magnoliopsida</taxon>
        <taxon>eudicotyledons</taxon>
        <taxon>Gunneridae</taxon>
        <taxon>Pentapetalae</taxon>
        <taxon>Caryophyllales</taxon>
        <taxon>Chenopodiaceae</taxon>
        <taxon>Betoideae</taxon>
        <taxon>Beta</taxon>
    </lineage>
</organism>
<name>A0A0J8DSZ9_BETVV</name>
<reference evidence="2 3" key="1">
    <citation type="journal article" date="2014" name="Nature">
        <title>The genome of the recently domesticated crop plant sugar beet (Beta vulgaris).</title>
        <authorList>
            <person name="Dohm J.C."/>
            <person name="Minoche A.E."/>
            <person name="Holtgrawe D."/>
            <person name="Capella-Gutierrez S."/>
            <person name="Zakrzewski F."/>
            <person name="Tafer H."/>
            <person name="Rupp O."/>
            <person name="Sorensen T.R."/>
            <person name="Stracke R."/>
            <person name="Reinhardt R."/>
            <person name="Goesmann A."/>
            <person name="Kraft T."/>
            <person name="Schulz B."/>
            <person name="Stadler P.F."/>
            <person name="Schmidt T."/>
            <person name="Gabaldon T."/>
            <person name="Lehrach H."/>
            <person name="Weisshaar B."/>
            <person name="Himmelbauer H."/>
        </authorList>
    </citation>
    <scope>NUCLEOTIDE SEQUENCE [LARGE SCALE GENOMIC DNA]</scope>
    <source>
        <tissue evidence="2">Taproot</tissue>
    </source>
</reference>
<sequence>EGSGRTNGVTGPPAVSPTNTGTAPPVGLATGRETNFKAAESGACRADNCKLPDCFCAGTSIPGGLTREQTPQFIMLTFDDYLSETIWTGLIDDLIHKTTARDATGCGPRLTFYLQNDLTDYYLADNAYAAGSEIAIHTIDHRNPSAFSADEWAKTMYGSVKYTAAATSIPEGAMVGGRAPWLIYSDNMLAGDYKGGFLYDSSIVERHDSLRPHNSYVDMTTKVGQWLWPYTLDFGIQQIVS</sequence>
<dbReference type="Gene3D" id="3.20.20.370">
    <property type="entry name" value="Glycoside hydrolase/deacetylase"/>
    <property type="match status" value="1"/>
</dbReference>
<dbReference type="Proteomes" id="UP000035740">
    <property type="component" value="Unassembled WGS sequence"/>
</dbReference>
<dbReference type="Gramene" id="KMS93890">
    <property type="protein sequence ID" value="KMS93890"/>
    <property type="gene ID" value="BVRB_026890"/>
</dbReference>
<evidence type="ECO:0000256" key="1">
    <source>
        <dbReference type="SAM" id="MobiDB-lite"/>
    </source>
</evidence>
<dbReference type="PANTHER" id="PTHR45985">
    <property type="match status" value="1"/>
</dbReference>
<evidence type="ECO:0008006" key="4">
    <source>
        <dbReference type="Google" id="ProtNLM"/>
    </source>
</evidence>
<dbReference type="OrthoDB" id="504708at2759"/>
<dbReference type="PANTHER" id="PTHR45985:SF3">
    <property type="entry name" value="CHITIN DEACETYLASE-LIKE 4"/>
    <property type="match status" value="1"/>
</dbReference>
<dbReference type="InterPro" id="IPR052740">
    <property type="entry name" value="CE4"/>
</dbReference>
<feature type="non-terminal residue" evidence="2">
    <location>
        <position position="1"/>
    </location>
</feature>